<keyword evidence="4" id="KW-0597">Phosphoprotein</keyword>
<comment type="subcellular location">
    <subcellularLocation>
        <location evidence="1">Cytoplasm</location>
    </subcellularLocation>
</comment>
<reference evidence="11" key="1">
    <citation type="submission" date="2019-02" db="EMBL/GenBank/DDBJ databases">
        <authorList>
            <person name="Gruber-Vodicka R. H."/>
            <person name="Seah K. B. B."/>
        </authorList>
    </citation>
    <scope>NUCLEOTIDE SEQUENCE</scope>
    <source>
        <strain evidence="11">BECK_BY1</strain>
    </source>
</reference>
<feature type="domain" description="Ketosynthase family 3 (KS3)" evidence="10">
    <location>
        <begin position="90"/>
        <end position="515"/>
    </location>
</feature>
<dbReference type="Gene3D" id="3.40.47.10">
    <property type="match status" value="1"/>
</dbReference>
<dbReference type="Gene3D" id="2.30.38.10">
    <property type="entry name" value="Luciferase, Domain 3"/>
    <property type="match status" value="1"/>
</dbReference>
<proteinExistence type="inferred from homology"/>
<dbReference type="SUPFAM" id="SSF52151">
    <property type="entry name" value="FabD/lysophospholipase-like"/>
    <property type="match status" value="1"/>
</dbReference>
<dbReference type="CDD" id="cd00833">
    <property type="entry name" value="PKS"/>
    <property type="match status" value="1"/>
</dbReference>
<dbReference type="Pfam" id="PF00501">
    <property type="entry name" value="AMP-binding"/>
    <property type="match status" value="1"/>
</dbReference>
<dbReference type="InterPro" id="IPR016035">
    <property type="entry name" value="Acyl_Trfase/lysoPLipase"/>
</dbReference>
<dbReference type="PANTHER" id="PTHR43775:SF37">
    <property type="entry name" value="SI:DKEY-61P9.11"/>
    <property type="match status" value="1"/>
</dbReference>
<evidence type="ECO:0000256" key="4">
    <source>
        <dbReference type="ARBA" id="ARBA00022553"/>
    </source>
</evidence>
<dbReference type="InterPro" id="IPR000873">
    <property type="entry name" value="AMP-dep_synth/lig_dom"/>
</dbReference>
<keyword evidence="2" id="KW-0596">Phosphopantetheine</keyword>
<dbReference type="SUPFAM" id="SSF47336">
    <property type="entry name" value="ACP-like"/>
    <property type="match status" value="2"/>
</dbReference>
<dbReference type="InterPro" id="IPR023213">
    <property type="entry name" value="CAT-like_dom_sf"/>
</dbReference>
<evidence type="ECO:0000256" key="2">
    <source>
        <dbReference type="ARBA" id="ARBA00022450"/>
    </source>
</evidence>
<dbReference type="SMART" id="SM00823">
    <property type="entry name" value="PKS_PP"/>
    <property type="match status" value="2"/>
</dbReference>
<gene>
    <name evidence="11" type="ORF">BECKTUN1418D_GA0071000_10098</name>
</gene>
<dbReference type="InterPro" id="IPR020806">
    <property type="entry name" value="PKS_PP-bd"/>
</dbReference>
<dbReference type="Pfam" id="PF13193">
    <property type="entry name" value="AMP-binding_C"/>
    <property type="match status" value="1"/>
</dbReference>
<dbReference type="Pfam" id="PF16197">
    <property type="entry name" value="KAsynt_C_assoc"/>
    <property type="match status" value="1"/>
</dbReference>
<dbReference type="GO" id="GO:0031177">
    <property type="term" value="F:phosphopantetheine binding"/>
    <property type="evidence" value="ECO:0007669"/>
    <property type="project" value="InterPro"/>
</dbReference>
<dbReference type="GO" id="GO:0044550">
    <property type="term" value="P:secondary metabolite biosynthetic process"/>
    <property type="evidence" value="ECO:0007669"/>
    <property type="project" value="UniProtKB-ARBA"/>
</dbReference>
<dbReference type="NCBIfam" id="TIGR01733">
    <property type="entry name" value="AA-adenyl-dom"/>
    <property type="match status" value="1"/>
</dbReference>
<feature type="compositionally biased region" description="Basic and acidic residues" evidence="8">
    <location>
        <begin position="1101"/>
        <end position="1110"/>
    </location>
</feature>
<dbReference type="SUPFAM" id="SSF52777">
    <property type="entry name" value="CoA-dependent acyltransferases"/>
    <property type="match status" value="2"/>
</dbReference>
<dbReference type="InterPro" id="IPR020845">
    <property type="entry name" value="AMP-binding_CS"/>
</dbReference>
<dbReference type="Gene3D" id="3.30.300.30">
    <property type="match status" value="1"/>
</dbReference>
<comment type="function">
    <text evidence="7">Involved in production of the polyketide antibiotic thailandamide.</text>
</comment>
<dbReference type="Pfam" id="PF00668">
    <property type="entry name" value="Condensation"/>
    <property type="match status" value="1"/>
</dbReference>
<dbReference type="Gene3D" id="3.30.559.10">
    <property type="entry name" value="Chloramphenicol acetyltransferase-like domain"/>
    <property type="match status" value="1"/>
</dbReference>
<dbReference type="SMART" id="SM00825">
    <property type="entry name" value="PKS_KS"/>
    <property type="match status" value="1"/>
</dbReference>
<feature type="compositionally biased region" description="Basic and acidic residues" evidence="8">
    <location>
        <begin position="2086"/>
        <end position="2110"/>
    </location>
</feature>
<dbReference type="SMART" id="SM01294">
    <property type="entry name" value="PKS_PP_betabranch"/>
    <property type="match status" value="1"/>
</dbReference>
<dbReference type="InterPro" id="IPR016036">
    <property type="entry name" value="Malonyl_transacylase_ACP-bd"/>
</dbReference>
<name>A0A450ZCS9_9GAMM</name>
<dbReference type="InterPro" id="IPR050091">
    <property type="entry name" value="PKS_NRPS_Biosynth_Enz"/>
</dbReference>
<comment type="similarity">
    <text evidence="6">In the C-terminal section; belongs to the NRP synthetase family.</text>
</comment>
<dbReference type="GO" id="GO:0004312">
    <property type="term" value="F:fatty acid synthase activity"/>
    <property type="evidence" value="ECO:0007669"/>
    <property type="project" value="TreeGrafter"/>
</dbReference>
<feature type="region of interest" description="Disordered" evidence="8">
    <location>
        <begin position="2084"/>
        <end position="2114"/>
    </location>
</feature>
<dbReference type="InterPro" id="IPR025110">
    <property type="entry name" value="AMP-bd_C"/>
</dbReference>
<dbReference type="InterPro" id="IPR045851">
    <property type="entry name" value="AMP-bd_C_sf"/>
</dbReference>
<dbReference type="InterPro" id="IPR001242">
    <property type="entry name" value="Condensation_dom"/>
</dbReference>
<dbReference type="FunFam" id="2.30.38.10:FF:000001">
    <property type="entry name" value="Non-ribosomal peptide synthetase PvdI"/>
    <property type="match status" value="1"/>
</dbReference>
<evidence type="ECO:0000256" key="6">
    <source>
        <dbReference type="ARBA" id="ARBA00029443"/>
    </source>
</evidence>
<dbReference type="SMART" id="SM00827">
    <property type="entry name" value="PKS_AT"/>
    <property type="match status" value="1"/>
</dbReference>
<evidence type="ECO:0000256" key="7">
    <source>
        <dbReference type="ARBA" id="ARBA00054155"/>
    </source>
</evidence>
<dbReference type="Gene3D" id="1.10.1200.10">
    <property type="entry name" value="ACP-like"/>
    <property type="match status" value="2"/>
</dbReference>
<feature type="region of interest" description="Disordered" evidence="8">
    <location>
        <begin position="1090"/>
        <end position="1112"/>
    </location>
</feature>
<dbReference type="PANTHER" id="PTHR43775">
    <property type="entry name" value="FATTY ACID SYNTHASE"/>
    <property type="match status" value="1"/>
</dbReference>
<evidence type="ECO:0000256" key="3">
    <source>
        <dbReference type="ARBA" id="ARBA00022490"/>
    </source>
</evidence>
<dbReference type="InterPro" id="IPR016039">
    <property type="entry name" value="Thiolase-like"/>
</dbReference>
<dbReference type="FunFam" id="3.30.300.30:FF:000010">
    <property type="entry name" value="Enterobactin synthetase component F"/>
    <property type="match status" value="1"/>
</dbReference>
<dbReference type="Gene3D" id="3.40.366.10">
    <property type="entry name" value="Malonyl-Coenzyme A Acyl Carrier Protein, domain 2"/>
    <property type="match status" value="1"/>
</dbReference>
<dbReference type="Pfam" id="PF00698">
    <property type="entry name" value="Acyl_transf_1"/>
    <property type="match status" value="1"/>
</dbReference>
<dbReference type="InterPro" id="IPR014043">
    <property type="entry name" value="Acyl_transferase_dom"/>
</dbReference>
<dbReference type="InterPro" id="IPR014031">
    <property type="entry name" value="Ketoacyl_synth_C"/>
</dbReference>
<feature type="domain" description="Carrier" evidence="9">
    <location>
        <begin position="2114"/>
        <end position="2191"/>
    </location>
</feature>
<organism evidence="11">
    <name type="scientific">Candidatus Kentrum sp. TUN</name>
    <dbReference type="NCBI Taxonomy" id="2126343"/>
    <lineage>
        <taxon>Bacteria</taxon>
        <taxon>Pseudomonadati</taxon>
        <taxon>Pseudomonadota</taxon>
        <taxon>Gammaproteobacteria</taxon>
        <taxon>Candidatus Kentrum</taxon>
    </lineage>
</organism>
<keyword evidence="5" id="KW-0808">Transferase</keyword>
<dbReference type="InterPro" id="IPR036736">
    <property type="entry name" value="ACP-like_sf"/>
</dbReference>
<dbReference type="Pfam" id="PF00109">
    <property type="entry name" value="ketoacyl-synt"/>
    <property type="match status" value="1"/>
</dbReference>
<dbReference type="Gene3D" id="3.30.70.3290">
    <property type="match status" value="1"/>
</dbReference>
<feature type="domain" description="Carrier" evidence="9">
    <location>
        <begin position="1012"/>
        <end position="1089"/>
    </location>
</feature>
<dbReference type="GO" id="GO:0006633">
    <property type="term" value="P:fatty acid biosynthetic process"/>
    <property type="evidence" value="ECO:0007669"/>
    <property type="project" value="TreeGrafter"/>
</dbReference>
<accession>A0A450ZCS9</accession>
<dbReference type="FunFam" id="3.40.50.980:FF:000001">
    <property type="entry name" value="Non-ribosomal peptide synthetase"/>
    <property type="match status" value="1"/>
</dbReference>
<evidence type="ECO:0000256" key="1">
    <source>
        <dbReference type="ARBA" id="ARBA00004496"/>
    </source>
</evidence>
<dbReference type="PROSITE" id="PS00455">
    <property type="entry name" value="AMP_BINDING"/>
    <property type="match status" value="1"/>
</dbReference>
<dbReference type="InterPro" id="IPR020841">
    <property type="entry name" value="PKS_Beta-ketoAc_synthase_dom"/>
</dbReference>
<dbReference type="PROSITE" id="PS52004">
    <property type="entry name" value="KS3_2"/>
    <property type="match status" value="1"/>
</dbReference>
<dbReference type="FunFam" id="3.40.47.10:FF:000019">
    <property type="entry name" value="Polyketide synthase type I"/>
    <property type="match status" value="1"/>
</dbReference>
<dbReference type="InterPro" id="IPR009081">
    <property type="entry name" value="PP-bd_ACP"/>
</dbReference>
<dbReference type="EMBL" id="CAADFX010000009">
    <property type="protein sequence ID" value="VFK51577.1"/>
    <property type="molecule type" value="Genomic_DNA"/>
</dbReference>
<dbReference type="CDD" id="cd19531">
    <property type="entry name" value="LCL_NRPS-like"/>
    <property type="match status" value="1"/>
</dbReference>
<dbReference type="Pfam" id="PF02801">
    <property type="entry name" value="Ketoacyl-synt_C"/>
    <property type="match status" value="1"/>
</dbReference>
<evidence type="ECO:0000259" key="9">
    <source>
        <dbReference type="PROSITE" id="PS50075"/>
    </source>
</evidence>
<dbReference type="SUPFAM" id="SSF56801">
    <property type="entry name" value="Acetyl-CoA synthetase-like"/>
    <property type="match status" value="1"/>
</dbReference>
<sequence>MIRNKSDYVRRLLNRVAAYRGISEDALDLQEPLMRKGLGRQQIIHIVSDVLKGALRPETKEALSGCVTLADISALLEERGSDLVLALADNDPIAIVGMACRFPAGPNPSAFWDMLISGRNARGPVPPGRWDIDAFYDPDPDTPGTVHTRYGYFLDRVDGFEPEFFRISPREAMDMDPQQRIMLELSWEALEDAGLALETLRGSRTSVHFSVLWNDYATLHNRVGFQRISSYSATGSDYAIIANRVSYALGLRGPSMAIGTACSGALVAIHLACAGLRSGQATLALAGGVNLNFAPDSHLMMAKFGGLAPDGRCKTFSAHADGYGRGEGGGVVVLKRLSAALADEDRVYCVIRGGAVNNDGYSEGMAAPSIPSQQTLIEDACLDAGLDPATVAYVEAHGTGTPLGDRVETQALGAILGRAEGRKVPVRIGSVKTNIGHLEAAAGVAGLIKTALALHHGHLPASLHAEPANPEIDFHGLGLRVQAGPESWPRSETPRIAGVNSFGFGGTNCHVVLSEAPEVPTQARGDETENQAPLLLSAHTEAGLHTRARRLRAWLLENPQIPLTDVAWTCAVRRWHHAHRLAVVTDAATGVEPREQLLSALDAAARGVYEYGSMTGNERRSRLAFIFSGHGANWLGMGRDLFAEDVGFRQGFEQAAAAVAAVSDLDLQAELRAGEETEHSLQMRVAQPLLFAVQIALASAWRHRGIVPDVIIGHSVGEIAAACVAGALSIADGARVTCSRSELGGKHGHGKGGMLVVGLDPKALTPRIASYSGAIEFAGFNDPHTTVISGDLDPLLEFKDKLDADEVFCRLVRIKFASHSHHVDSLKEPLRASLDGILPCPIQPGGPELISTVTLKSVQGPELTADYWVDNMRRPVQLAGAVQRAIEGGVGRFVEISPHALLSVSIEQTAASLGETPLILPSLLREQAGFAVMRRTLVALHVDGQPVDWTRHFPHPGRVISLPNYPWQHRRFWPEDLELAARGGVAGATAFPSAPAIYAEKGAAPPEETPSASTQSPAEFITAQVARLLMIEPRKIPPDRSLRDLGMDSLMAQRLRNAIERRYDVTINVVRIMREGTVDLLVEQVGADGTAPTSVPIPARPDTEKPEHPMEYPASHGQRALWFVHRLAPESAAYNIIFAGIAREAVDTTSMEYALARLAHRQSSLRVTFHAGEDSPIQRISPYIHLPFQVIDGGGWDEARLDGKVSEVAHRPFDLEQGPLFRVLLIRNASPGDVLLFVVHHIVADGTSLDILMEELQEYYKAERTGQSGAPDDEPVFEYPAFVEHERELLGGIRGQVMSHYWREALAGPLTRLAIPRTARPGDPVDRAPVPPRPAIQTFAGEEVIAKFAPKVSARVRTFAEEHGLTLYMVYLAAFSALLHRYTGERDILVGSYTSLRDRAELERAVGYYLNTVVLRADFSDHPNFAALIERTRNRVYDALEHSALPFSFVVEKLNPERNPSRSPLTDVVFNWLSPSELGVLSSFFLGAEDGEAAVTPGVLGLRPYPLRRNFARFDLEIAMGETHGETTVYLQYNTAVLDRTTVTTLAHHFEQLIVSLLDAPDREIRLLSLLAPEEERTILRLWNDTASGYERHLCLHERIAAQIRRTPDRVAARALDRALMTYREFGEQTTRIATALNRLGVGPGSLVGVCTDRSSHLLCALVGVLTAGGAYVPLDPDYPPDRLELMIEDSGVGIVLTTASVAGVLPGDGRARVLVLDDDANWPGKSDNTPAVKETTPVTAADPAYVIYTSGSTGRPKGVVITHGNIGALFHWADHAFEPDELTGTLASTSMCFDISVFELFYPLTMGGTVLMADNALVMEDLPWAEEITLLNTVPSVMGAVLDLPRFPRSIRTVTLVGEPLRRDLVQQIYAHPGVSRVVNLYGPTEDTVFSTQSDVPREDPFEPTIGHPMQNTRCYVLDEALQPVPVLHVGELYLAGEGIARGYHGRPELTAERFVPNPFIDAPPDAERARMYKTGDLARYLPNGELECFGRVDTQVKVHGYRIELGEIEATLTQLREIRQAVVIVREVHGDRRLIGYYIPNLQNDDPLATEERIRLDLVHRLPTYMVPSVLMAVDSFPMTPNGKVDRNRLPEPNMRIEHSGRSADAGKHGTGMLTPAQRKVARTWSEALDVEPDEIGPSSEFYELGGHSLLLTTVAPKLEALFGKKVAVADLFRFRTLESLAGWLEAKAACANEPAEATTRARGRARHSRQVLLDRRRARERDNH</sequence>
<dbReference type="PROSITE" id="PS50075">
    <property type="entry name" value="CARRIER"/>
    <property type="match status" value="2"/>
</dbReference>
<feature type="region of interest" description="Disordered" evidence="8">
    <location>
        <begin position="2199"/>
        <end position="2227"/>
    </location>
</feature>
<feature type="compositionally biased region" description="Basic and acidic residues" evidence="8">
    <location>
        <begin position="2215"/>
        <end position="2227"/>
    </location>
</feature>
<dbReference type="InterPro" id="IPR001227">
    <property type="entry name" value="Ac_transferase_dom_sf"/>
</dbReference>
<dbReference type="Pfam" id="PF00550">
    <property type="entry name" value="PP-binding"/>
    <property type="match status" value="2"/>
</dbReference>
<dbReference type="InterPro" id="IPR014030">
    <property type="entry name" value="Ketoacyl_synth_N"/>
</dbReference>
<evidence type="ECO:0000313" key="11">
    <source>
        <dbReference type="EMBL" id="VFK51577.1"/>
    </source>
</evidence>
<dbReference type="SUPFAM" id="SSF55048">
    <property type="entry name" value="Probable ACP-binding domain of malonyl-CoA ACP transacylase"/>
    <property type="match status" value="1"/>
</dbReference>
<dbReference type="InterPro" id="IPR010071">
    <property type="entry name" value="AA_adenyl_dom"/>
</dbReference>
<dbReference type="Gene3D" id="3.30.559.30">
    <property type="entry name" value="Nonribosomal peptide synthetase, condensation domain"/>
    <property type="match status" value="1"/>
</dbReference>
<dbReference type="SUPFAM" id="SSF53901">
    <property type="entry name" value="Thiolase-like"/>
    <property type="match status" value="1"/>
</dbReference>
<evidence type="ECO:0000259" key="10">
    <source>
        <dbReference type="PROSITE" id="PS52004"/>
    </source>
</evidence>
<dbReference type="GO" id="GO:0005737">
    <property type="term" value="C:cytoplasm"/>
    <property type="evidence" value="ECO:0007669"/>
    <property type="project" value="UniProtKB-SubCell"/>
</dbReference>
<keyword evidence="3" id="KW-0963">Cytoplasm</keyword>
<protein>
    <submittedName>
        <fullName evidence="11">Amino acid adenylation domain-containing protein</fullName>
    </submittedName>
</protein>
<evidence type="ECO:0000256" key="5">
    <source>
        <dbReference type="ARBA" id="ARBA00022679"/>
    </source>
</evidence>
<evidence type="ECO:0000256" key="8">
    <source>
        <dbReference type="SAM" id="MobiDB-lite"/>
    </source>
</evidence>
<dbReference type="InterPro" id="IPR032821">
    <property type="entry name" value="PKS_assoc"/>
</dbReference>
<dbReference type="Gene3D" id="3.40.50.980">
    <property type="match status" value="2"/>
</dbReference>